<evidence type="ECO:0000313" key="2">
    <source>
        <dbReference type="EMBL" id="KAK4252885.1"/>
    </source>
</evidence>
<organism evidence="2 3">
    <name type="scientific">Acacia crassicarpa</name>
    <name type="common">northern wattle</name>
    <dbReference type="NCBI Taxonomy" id="499986"/>
    <lineage>
        <taxon>Eukaryota</taxon>
        <taxon>Viridiplantae</taxon>
        <taxon>Streptophyta</taxon>
        <taxon>Embryophyta</taxon>
        <taxon>Tracheophyta</taxon>
        <taxon>Spermatophyta</taxon>
        <taxon>Magnoliopsida</taxon>
        <taxon>eudicotyledons</taxon>
        <taxon>Gunneridae</taxon>
        <taxon>Pentapetalae</taxon>
        <taxon>rosids</taxon>
        <taxon>fabids</taxon>
        <taxon>Fabales</taxon>
        <taxon>Fabaceae</taxon>
        <taxon>Caesalpinioideae</taxon>
        <taxon>mimosoid clade</taxon>
        <taxon>Acacieae</taxon>
        <taxon>Acacia</taxon>
    </lineage>
</organism>
<keyword evidence="3" id="KW-1185">Reference proteome</keyword>
<reference evidence="2" key="1">
    <citation type="submission" date="2023-10" db="EMBL/GenBank/DDBJ databases">
        <title>Chromosome-level genome of the transformable northern wattle, Acacia crassicarpa.</title>
        <authorList>
            <person name="Massaro I."/>
            <person name="Sinha N.R."/>
            <person name="Poethig S."/>
            <person name="Leichty A.R."/>
        </authorList>
    </citation>
    <scope>NUCLEOTIDE SEQUENCE</scope>
    <source>
        <strain evidence="2">Acra3RX</strain>
        <tissue evidence="2">Leaf</tissue>
    </source>
</reference>
<feature type="region of interest" description="Disordered" evidence="1">
    <location>
        <begin position="1"/>
        <end position="50"/>
    </location>
</feature>
<name>A0AAE1IMZ6_9FABA</name>
<dbReference type="PANTHER" id="PTHR33098">
    <property type="entry name" value="COTTON FIBER (DUF761)"/>
    <property type="match status" value="1"/>
</dbReference>
<dbReference type="Proteomes" id="UP001293593">
    <property type="component" value="Unassembled WGS sequence"/>
</dbReference>
<gene>
    <name evidence="2" type="ORF">QN277_011021</name>
</gene>
<proteinExistence type="predicted"/>
<accession>A0AAE1IMZ6</accession>
<dbReference type="PANTHER" id="PTHR33098:SF46">
    <property type="entry name" value="COTTON FIBER PROTEIN"/>
    <property type="match status" value="1"/>
</dbReference>
<dbReference type="Pfam" id="PF05553">
    <property type="entry name" value="DUF761"/>
    <property type="match status" value="1"/>
</dbReference>
<feature type="compositionally biased region" description="Basic and acidic residues" evidence="1">
    <location>
        <begin position="11"/>
        <end position="27"/>
    </location>
</feature>
<sequence>MMRKSQNNQKGRKEEGSSHVRTEKMMGNREGVVQNRAEEGNKKLERQSSTEDINASAEAFIKNFRQHLLIQRLQSLENYEQMLARGL</sequence>
<evidence type="ECO:0008006" key="4">
    <source>
        <dbReference type="Google" id="ProtNLM"/>
    </source>
</evidence>
<comment type="caution">
    <text evidence="2">The sequence shown here is derived from an EMBL/GenBank/DDBJ whole genome shotgun (WGS) entry which is preliminary data.</text>
</comment>
<feature type="compositionally biased region" description="Basic and acidic residues" evidence="1">
    <location>
        <begin position="36"/>
        <end position="49"/>
    </location>
</feature>
<evidence type="ECO:0000313" key="3">
    <source>
        <dbReference type="Proteomes" id="UP001293593"/>
    </source>
</evidence>
<evidence type="ECO:0000256" key="1">
    <source>
        <dbReference type="SAM" id="MobiDB-lite"/>
    </source>
</evidence>
<protein>
    <recommendedName>
        <fullName evidence="4">DUF761 domain-containing protein</fullName>
    </recommendedName>
</protein>
<dbReference type="InterPro" id="IPR008480">
    <property type="entry name" value="DUF761_pln"/>
</dbReference>
<dbReference type="AlphaFoldDB" id="A0AAE1IMZ6"/>
<dbReference type="EMBL" id="JAWXYG010000019">
    <property type="protein sequence ID" value="KAK4252885.1"/>
    <property type="molecule type" value="Genomic_DNA"/>
</dbReference>